<comment type="caution">
    <text evidence="4">The sequence shown here is derived from an EMBL/GenBank/DDBJ whole genome shotgun (WGS) entry which is preliminary data.</text>
</comment>
<dbReference type="Proteomes" id="UP000325113">
    <property type="component" value="Unassembled WGS sequence"/>
</dbReference>
<dbReference type="GO" id="GO:0005829">
    <property type="term" value="C:cytosol"/>
    <property type="evidence" value="ECO:0007669"/>
    <property type="project" value="TreeGrafter"/>
</dbReference>
<evidence type="ECO:0000313" key="8">
    <source>
        <dbReference type="Proteomes" id="UP000324907"/>
    </source>
</evidence>
<dbReference type="EMBL" id="VLTO01000026">
    <property type="protein sequence ID" value="KAA0174081.1"/>
    <property type="molecule type" value="Genomic_DNA"/>
</dbReference>
<dbReference type="PANTHER" id="PTHR31223:SF70">
    <property type="entry name" value="LOG FAMILY PROTEIN YJL055W"/>
    <property type="match status" value="1"/>
</dbReference>
<dbReference type="SUPFAM" id="SSF102405">
    <property type="entry name" value="MCP/YpsA-like"/>
    <property type="match status" value="1"/>
</dbReference>
<dbReference type="Pfam" id="PF03641">
    <property type="entry name" value="Lysine_decarbox"/>
    <property type="match status" value="1"/>
</dbReference>
<evidence type="ECO:0000313" key="9">
    <source>
        <dbReference type="Proteomes" id="UP000325113"/>
    </source>
</evidence>
<protein>
    <recommendedName>
        <fullName evidence="10">Cytokinin riboside 5'-monophosphate phosphoribohydrolase</fullName>
    </recommendedName>
</protein>
<dbReference type="EMBL" id="VLTN01000031">
    <property type="protein sequence ID" value="KAA0150879.1"/>
    <property type="molecule type" value="Genomic_DNA"/>
</dbReference>
<dbReference type="EMBL" id="VLTL01000269">
    <property type="protein sequence ID" value="KAA0148148.1"/>
    <property type="molecule type" value="Genomic_DNA"/>
</dbReference>
<proteinExistence type="predicted"/>
<keyword evidence="1" id="KW-0472">Membrane</keyword>
<evidence type="ECO:0000313" key="4">
    <source>
        <dbReference type="EMBL" id="KAA0154809.1"/>
    </source>
</evidence>
<dbReference type="GO" id="GO:0009691">
    <property type="term" value="P:cytokinin biosynthetic process"/>
    <property type="evidence" value="ECO:0007669"/>
    <property type="project" value="InterPro"/>
</dbReference>
<evidence type="ECO:0000313" key="7">
    <source>
        <dbReference type="Proteomes" id="UP000323011"/>
    </source>
</evidence>
<dbReference type="Gene3D" id="3.40.50.450">
    <property type="match status" value="1"/>
</dbReference>
<organism evidence="4 9">
    <name type="scientific">Cafeteria roenbergensis</name>
    <name type="common">Marine flagellate</name>
    <dbReference type="NCBI Taxonomy" id="33653"/>
    <lineage>
        <taxon>Eukaryota</taxon>
        <taxon>Sar</taxon>
        <taxon>Stramenopiles</taxon>
        <taxon>Bigyra</taxon>
        <taxon>Opalozoa</taxon>
        <taxon>Bicosoecida</taxon>
        <taxon>Cafeteriaceae</taxon>
        <taxon>Cafeteria</taxon>
    </lineage>
</organism>
<dbReference type="GO" id="GO:0016799">
    <property type="term" value="F:hydrolase activity, hydrolyzing N-glycosyl compounds"/>
    <property type="evidence" value="ECO:0007669"/>
    <property type="project" value="TreeGrafter"/>
</dbReference>
<dbReference type="InterPro" id="IPR031100">
    <property type="entry name" value="LOG_fam"/>
</dbReference>
<gene>
    <name evidence="5" type="ORF">FNF27_04467</name>
    <name evidence="2" type="ORF">FNF28_07487</name>
    <name evidence="3" type="ORF">FNF29_04993</name>
    <name evidence="4" type="ORF">FNF31_06228</name>
</gene>
<evidence type="ECO:0000313" key="2">
    <source>
        <dbReference type="EMBL" id="KAA0148148.1"/>
    </source>
</evidence>
<dbReference type="Proteomes" id="UP000323011">
    <property type="component" value="Unassembled WGS sequence"/>
</dbReference>
<dbReference type="OMA" id="HQKPIGL"/>
<keyword evidence="7" id="KW-1185">Reference proteome</keyword>
<evidence type="ECO:0000313" key="3">
    <source>
        <dbReference type="EMBL" id="KAA0150879.1"/>
    </source>
</evidence>
<accession>A0A5A8CQ18</accession>
<evidence type="ECO:0000256" key="1">
    <source>
        <dbReference type="SAM" id="Phobius"/>
    </source>
</evidence>
<dbReference type="Proteomes" id="UP000324907">
    <property type="component" value="Unassembled WGS sequence"/>
</dbReference>
<dbReference type="Proteomes" id="UP000322899">
    <property type="component" value="Unassembled WGS sequence"/>
</dbReference>
<keyword evidence="1" id="KW-1133">Transmembrane helix</keyword>
<keyword evidence="1" id="KW-0812">Transmembrane</keyword>
<dbReference type="AlphaFoldDB" id="A0A5A8CQ18"/>
<dbReference type="EMBL" id="VLTM01000091">
    <property type="protein sequence ID" value="KAA0154809.1"/>
    <property type="molecule type" value="Genomic_DNA"/>
</dbReference>
<sequence length="263" mass="27082">MADATWTSRDTALVAGAAAVGCGIGAALAWAVASRRPNEGEEAAAASKTSAASGSERRVAVFCGSSLPSGPRGEAIKKAAVALGEAIPAEGMEMVFGGGNIGLMGTIARAVDRAGGRITGVIPRTLAAREVSGKPVQQENEIITETMHERKMLMASMSAGFIAMPGGFGTLEELFEAVTWTQLNIHSKPVGLLNVGGFYDPLVAQVDVAVEEGLIQPTMRDIIVVDSDPVALLRKLRSHRLMAGTQLALDWSSKGAAAGAAKA</sequence>
<evidence type="ECO:0008006" key="10">
    <source>
        <dbReference type="Google" id="ProtNLM"/>
    </source>
</evidence>
<dbReference type="InterPro" id="IPR005269">
    <property type="entry name" value="LOG"/>
</dbReference>
<evidence type="ECO:0000313" key="6">
    <source>
        <dbReference type="Proteomes" id="UP000322899"/>
    </source>
</evidence>
<dbReference type="PANTHER" id="PTHR31223">
    <property type="entry name" value="LOG FAMILY PROTEIN YJL055W"/>
    <property type="match status" value="1"/>
</dbReference>
<dbReference type="OrthoDB" id="414463at2759"/>
<reference evidence="6 7" key="1">
    <citation type="submission" date="2019-07" db="EMBL/GenBank/DDBJ databases">
        <title>Genomes of Cafeteria roenbergensis.</title>
        <authorList>
            <person name="Fischer M.G."/>
            <person name="Hackl T."/>
            <person name="Roman M."/>
        </authorList>
    </citation>
    <scope>NUCLEOTIDE SEQUENCE [LARGE SCALE GENOMIC DNA]</scope>
    <source>
        <strain evidence="3 7">BVI</strain>
        <strain evidence="4 9">Cflag</strain>
        <strain evidence="5 6">E4-10P</strain>
        <strain evidence="2 8">RCC970-E3</strain>
    </source>
</reference>
<name>A0A5A8CQ18_CAFRO</name>
<dbReference type="NCBIfam" id="TIGR00730">
    <property type="entry name" value="Rossman fold protein, TIGR00730 family"/>
    <property type="match status" value="1"/>
</dbReference>
<evidence type="ECO:0000313" key="5">
    <source>
        <dbReference type="EMBL" id="KAA0174081.1"/>
    </source>
</evidence>
<feature type="transmembrane region" description="Helical" evidence="1">
    <location>
        <begin position="12"/>
        <end position="33"/>
    </location>
</feature>